<keyword evidence="3" id="KW-0813">Transport</keyword>
<evidence type="ECO:0000256" key="1">
    <source>
        <dbReference type="ARBA" id="ARBA00004141"/>
    </source>
</evidence>
<dbReference type="PANTHER" id="PTHR11360">
    <property type="entry name" value="MONOCARBOXYLATE TRANSPORTER"/>
    <property type="match status" value="1"/>
</dbReference>
<evidence type="ECO:0000256" key="4">
    <source>
        <dbReference type="ARBA" id="ARBA00022692"/>
    </source>
</evidence>
<evidence type="ECO:0000313" key="9">
    <source>
        <dbReference type="EMBL" id="KAK5633160.1"/>
    </source>
</evidence>
<gene>
    <name evidence="9" type="ORF">RRF57_008874</name>
</gene>
<comment type="similarity">
    <text evidence="2">Belongs to the major facilitator superfamily. Monocarboxylate porter (TC 2.A.1.13) family.</text>
</comment>
<organism evidence="9 10">
    <name type="scientific">Xylaria bambusicola</name>
    <dbReference type="NCBI Taxonomy" id="326684"/>
    <lineage>
        <taxon>Eukaryota</taxon>
        <taxon>Fungi</taxon>
        <taxon>Dikarya</taxon>
        <taxon>Ascomycota</taxon>
        <taxon>Pezizomycotina</taxon>
        <taxon>Sordariomycetes</taxon>
        <taxon>Xylariomycetidae</taxon>
        <taxon>Xylariales</taxon>
        <taxon>Xylariaceae</taxon>
        <taxon>Xylaria</taxon>
    </lineage>
</organism>
<feature type="transmembrane region" description="Helical" evidence="7">
    <location>
        <begin position="448"/>
        <end position="468"/>
    </location>
</feature>
<feature type="transmembrane region" description="Helical" evidence="7">
    <location>
        <begin position="154"/>
        <end position="173"/>
    </location>
</feature>
<dbReference type="SUPFAM" id="SSF103473">
    <property type="entry name" value="MFS general substrate transporter"/>
    <property type="match status" value="1"/>
</dbReference>
<protein>
    <recommendedName>
        <fullName evidence="8">Major facilitator superfamily (MFS) profile domain-containing protein</fullName>
    </recommendedName>
</protein>
<dbReference type="GO" id="GO:0016020">
    <property type="term" value="C:membrane"/>
    <property type="evidence" value="ECO:0007669"/>
    <property type="project" value="UniProtKB-SubCell"/>
</dbReference>
<proteinExistence type="inferred from homology"/>
<feature type="transmembrane region" description="Helical" evidence="7">
    <location>
        <begin position="377"/>
        <end position="404"/>
    </location>
</feature>
<feature type="transmembrane region" description="Helical" evidence="7">
    <location>
        <begin position="185"/>
        <end position="206"/>
    </location>
</feature>
<evidence type="ECO:0000256" key="5">
    <source>
        <dbReference type="ARBA" id="ARBA00022989"/>
    </source>
</evidence>
<dbReference type="EMBL" id="JAWHQM010000030">
    <property type="protein sequence ID" value="KAK5633160.1"/>
    <property type="molecule type" value="Genomic_DNA"/>
</dbReference>
<dbReference type="Proteomes" id="UP001305414">
    <property type="component" value="Unassembled WGS sequence"/>
</dbReference>
<feature type="transmembrane region" description="Helical" evidence="7">
    <location>
        <begin position="323"/>
        <end position="342"/>
    </location>
</feature>
<keyword evidence="10" id="KW-1185">Reference proteome</keyword>
<reference evidence="9 10" key="1">
    <citation type="submission" date="2023-10" db="EMBL/GenBank/DDBJ databases">
        <title>Draft genome sequence of Xylaria bambusicola isolate GMP-LS, the root and basal stem rot pathogen of sugarcane in Indonesia.</title>
        <authorList>
            <person name="Selvaraj P."/>
            <person name="Muralishankar V."/>
            <person name="Muruganantham S."/>
            <person name="Sp S."/>
            <person name="Haryani S."/>
            <person name="Lau K.J.X."/>
            <person name="Naqvi N.I."/>
        </authorList>
    </citation>
    <scope>NUCLEOTIDE SEQUENCE [LARGE SCALE GENOMIC DNA]</scope>
    <source>
        <strain evidence="9">GMP-LS</strain>
    </source>
</reference>
<comment type="caution">
    <text evidence="9">The sequence shown here is derived from an EMBL/GenBank/DDBJ whole genome shotgun (WGS) entry which is preliminary data.</text>
</comment>
<dbReference type="PROSITE" id="PS50850">
    <property type="entry name" value="MFS"/>
    <property type="match status" value="1"/>
</dbReference>
<dbReference type="InterPro" id="IPR036259">
    <property type="entry name" value="MFS_trans_sf"/>
</dbReference>
<evidence type="ECO:0000259" key="8">
    <source>
        <dbReference type="PROSITE" id="PS50850"/>
    </source>
</evidence>
<feature type="transmembrane region" description="Helical" evidence="7">
    <location>
        <begin position="416"/>
        <end position="436"/>
    </location>
</feature>
<evidence type="ECO:0000256" key="3">
    <source>
        <dbReference type="ARBA" id="ARBA00022448"/>
    </source>
</evidence>
<keyword evidence="5 7" id="KW-1133">Transmembrane helix</keyword>
<keyword evidence="4 7" id="KW-0812">Transmembrane</keyword>
<dbReference type="AlphaFoldDB" id="A0AAN7UIM4"/>
<feature type="domain" description="Major facilitator superfamily (MFS) profile" evidence="8">
    <location>
        <begin position="287"/>
        <end position="477"/>
    </location>
</feature>
<dbReference type="GO" id="GO:0022857">
    <property type="term" value="F:transmembrane transporter activity"/>
    <property type="evidence" value="ECO:0007669"/>
    <property type="project" value="InterPro"/>
</dbReference>
<keyword evidence="6 7" id="KW-0472">Membrane</keyword>
<name>A0AAN7UIM4_9PEZI</name>
<evidence type="ECO:0000256" key="2">
    <source>
        <dbReference type="ARBA" id="ARBA00006727"/>
    </source>
</evidence>
<feature type="transmembrane region" description="Helical" evidence="7">
    <location>
        <begin position="349"/>
        <end position="371"/>
    </location>
</feature>
<dbReference type="Pfam" id="PF07690">
    <property type="entry name" value="MFS_1"/>
    <property type="match status" value="1"/>
</dbReference>
<dbReference type="PANTHER" id="PTHR11360:SF224">
    <property type="entry name" value="MAJOR FACILITATOR SUPERFAMILY (MFS) PROFILE DOMAIN-CONTAINING PROTEIN-RELATED"/>
    <property type="match status" value="1"/>
</dbReference>
<accession>A0AAN7UIM4</accession>
<feature type="transmembrane region" description="Helical" evidence="7">
    <location>
        <begin position="213"/>
        <end position="232"/>
    </location>
</feature>
<evidence type="ECO:0000313" key="10">
    <source>
        <dbReference type="Proteomes" id="UP001305414"/>
    </source>
</evidence>
<dbReference type="InterPro" id="IPR020846">
    <property type="entry name" value="MFS_dom"/>
</dbReference>
<dbReference type="InterPro" id="IPR050327">
    <property type="entry name" value="Proton-linked_MCT"/>
</dbReference>
<feature type="transmembrane region" description="Helical" evidence="7">
    <location>
        <begin position="244"/>
        <end position="267"/>
    </location>
</feature>
<dbReference type="InterPro" id="IPR011701">
    <property type="entry name" value="MFS"/>
</dbReference>
<dbReference type="CDD" id="cd17352">
    <property type="entry name" value="MFS_MCT_SLC16"/>
    <property type="match status" value="1"/>
</dbReference>
<sequence length="477" mass="50637">MSIARPTQRSFFFAVASTHSTDNTASSHAPTMELEKNAQVERDSDLGADMAKEILGDTSENEPTSADAAKPAADAGPPDGGLTAWLVVLGGWCCSFSSPGWVNSVGSFQQYYELGPLKNYSSSDISWIVALQLFFLFALGPVVGIIYDNYGPRPLIIGGTLIHVVGLMLASLAKEYYQFILTQGVVSAIGVACIYSPAIACVGTWFAKKRGIAMGIMVTGSSIGGVVFPIMISRLVDTVGYPWAIRSAGFLILGLQIIPMITVKSRVKPVPKKMPIGRLTAPFTEIRFLLLLIGIFVLTYGIFIPIVYLAVQGFQEAHTSEQLSQYLVSIFNGTSLFGRLFAGFGADKVGIWNVFIIACALSGITELALWIPAKTPSIAIGFAVQFGFVSGAFIGLVGALPILVSPPAEIGYRLGVVFLAVSIPALTVAPIGGAIVGSSANPWLSVKLFAGILSIAGSAIIFGSRLLYTDKKLLKKF</sequence>
<evidence type="ECO:0000256" key="7">
    <source>
        <dbReference type="SAM" id="Phobius"/>
    </source>
</evidence>
<comment type="subcellular location">
    <subcellularLocation>
        <location evidence="1">Membrane</location>
        <topology evidence="1">Multi-pass membrane protein</topology>
    </subcellularLocation>
</comment>
<feature type="transmembrane region" description="Helical" evidence="7">
    <location>
        <begin position="125"/>
        <end position="147"/>
    </location>
</feature>
<evidence type="ECO:0000256" key="6">
    <source>
        <dbReference type="ARBA" id="ARBA00023136"/>
    </source>
</evidence>
<dbReference type="Gene3D" id="1.20.1250.20">
    <property type="entry name" value="MFS general substrate transporter like domains"/>
    <property type="match status" value="2"/>
</dbReference>
<feature type="transmembrane region" description="Helical" evidence="7">
    <location>
        <begin position="288"/>
        <end position="311"/>
    </location>
</feature>